<dbReference type="Gramene" id="OE9A033880T1">
    <property type="protein sequence ID" value="OE9A033880C1"/>
    <property type="gene ID" value="OE9A033880"/>
</dbReference>
<gene>
    <name evidence="1" type="ORF">OLEA9_A033880</name>
</gene>
<keyword evidence="2" id="KW-1185">Reference proteome</keyword>
<dbReference type="Proteomes" id="UP000594638">
    <property type="component" value="Unassembled WGS sequence"/>
</dbReference>
<evidence type="ECO:0000313" key="1">
    <source>
        <dbReference type="EMBL" id="CAA2968889.1"/>
    </source>
</evidence>
<protein>
    <submittedName>
        <fullName evidence="1">Uncharacterized protein</fullName>
    </submittedName>
</protein>
<sequence>MDNSGDPKVGDFGLDRLLPALDCYILSNKIQNALGFGILTLRVLTGKRPVGYMEDDVVVLCDVVMEALDDGRVEEYVDQKHRGNFPVREGNSSSKTWFDLRISSSINTTDMDELIRILELIQCPSECPEELEISYVE</sequence>
<reference evidence="1 2" key="1">
    <citation type="submission" date="2019-12" db="EMBL/GenBank/DDBJ databases">
        <authorList>
            <person name="Alioto T."/>
            <person name="Alioto T."/>
            <person name="Gomez Garrido J."/>
        </authorList>
    </citation>
    <scope>NUCLEOTIDE SEQUENCE [LARGE SCALE GENOMIC DNA]</scope>
</reference>
<dbReference type="EMBL" id="CACTIH010001925">
    <property type="protein sequence ID" value="CAA2968889.1"/>
    <property type="molecule type" value="Genomic_DNA"/>
</dbReference>
<name>A0A8S0QMI3_OLEEU</name>
<dbReference type="AlphaFoldDB" id="A0A8S0QMI3"/>
<evidence type="ECO:0000313" key="2">
    <source>
        <dbReference type="Proteomes" id="UP000594638"/>
    </source>
</evidence>
<organism evidence="1 2">
    <name type="scientific">Olea europaea subsp. europaea</name>
    <dbReference type="NCBI Taxonomy" id="158383"/>
    <lineage>
        <taxon>Eukaryota</taxon>
        <taxon>Viridiplantae</taxon>
        <taxon>Streptophyta</taxon>
        <taxon>Embryophyta</taxon>
        <taxon>Tracheophyta</taxon>
        <taxon>Spermatophyta</taxon>
        <taxon>Magnoliopsida</taxon>
        <taxon>eudicotyledons</taxon>
        <taxon>Gunneridae</taxon>
        <taxon>Pentapetalae</taxon>
        <taxon>asterids</taxon>
        <taxon>lamiids</taxon>
        <taxon>Lamiales</taxon>
        <taxon>Oleaceae</taxon>
        <taxon>Oleeae</taxon>
        <taxon>Olea</taxon>
    </lineage>
</organism>
<comment type="caution">
    <text evidence="1">The sequence shown here is derived from an EMBL/GenBank/DDBJ whole genome shotgun (WGS) entry which is preliminary data.</text>
</comment>
<dbReference type="OrthoDB" id="676979at2759"/>
<proteinExistence type="predicted"/>
<accession>A0A8S0QMI3</accession>